<dbReference type="InterPro" id="IPR052018">
    <property type="entry name" value="PHP_domain"/>
</dbReference>
<dbReference type="InterPro" id="IPR016195">
    <property type="entry name" value="Pol/histidinol_Pase-like"/>
</dbReference>
<dbReference type="KEGG" id="hhk:HH1059_15140"/>
<dbReference type="AlphaFoldDB" id="A0A0X8X9Z6"/>
<dbReference type="Proteomes" id="UP000218890">
    <property type="component" value="Chromosome"/>
</dbReference>
<dbReference type="PANTHER" id="PTHR42924">
    <property type="entry name" value="EXONUCLEASE"/>
    <property type="match status" value="1"/>
</dbReference>
<dbReference type="GO" id="GO:0004534">
    <property type="term" value="F:5'-3' RNA exonuclease activity"/>
    <property type="evidence" value="ECO:0007669"/>
    <property type="project" value="TreeGrafter"/>
</dbReference>
<dbReference type="Pfam" id="PF02811">
    <property type="entry name" value="PHP"/>
    <property type="match status" value="1"/>
</dbReference>
<reference evidence="2" key="1">
    <citation type="submission" date="2016-02" db="EMBL/GenBank/DDBJ databases">
        <title>Halorhodospira halochloris DSM-1059 complete genome, version 2.</title>
        <authorList>
            <person name="Tsukatani Y."/>
        </authorList>
    </citation>
    <scope>NUCLEOTIDE SEQUENCE</scope>
    <source>
        <strain evidence="2">DSM 1059</strain>
    </source>
</reference>
<dbReference type="SMART" id="SM00481">
    <property type="entry name" value="POLIIIAc"/>
    <property type="match status" value="1"/>
</dbReference>
<dbReference type="SUPFAM" id="SSF89550">
    <property type="entry name" value="PHP domain-like"/>
    <property type="match status" value="1"/>
</dbReference>
<dbReference type="Gene3D" id="3.20.20.140">
    <property type="entry name" value="Metal-dependent hydrolases"/>
    <property type="match status" value="1"/>
</dbReference>
<evidence type="ECO:0000259" key="1">
    <source>
        <dbReference type="SMART" id="SM00481"/>
    </source>
</evidence>
<accession>A0A0X8X9Z6</accession>
<dbReference type="RefSeq" id="WP_096409619.1">
    <property type="nucleotide sequence ID" value="NZ_AP017372.2"/>
</dbReference>
<dbReference type="OrthoDB" id="9804333at2"/>
<dbReference type="CDD" id="cd07438">
    <property type="entry name" value="PHP_HisPPase_AMP"/>
    <property type="match status" value="1"/>
</dbReference>
<proteinExistence type="predicted"/>
<sequence length="281" mass="30525">MSLIYDLHCHSNISDGLLAPHEVVARAARRGVTTLALTDHDTIDGVASARQAAQARGIELITGVELSVIWQRRTFHIVGLGVDTAEERLLGGLERMQQARHARGVAIGERLERAGLTGALDGAREVAGAAQLTRAHYARWLVDTGQVRGYEDAFKRYLRRGRVGYVHGDWVELEEGIEWINNAGGIAVLAHPLGYDLTGAWLRRVLDAFTAAGGRGLEVGCGTSPLPRQVAQLGGWCRRYELLASVGSDFHAPGYNARDLGSAPQLPDDLPVIWQELEVNS</sequence>
<dbReference type="GO" id="GO:0035312">
    <property type="term" value="F:5'-3' DNA exonuclease activity"/>
    <property type="evidence" value="ECO:0007669"/>
    <property type="project" value="TreeGrafter"/>
</dbReference>
<feature type="domain" description="Polymerase/histidinol phosphatase N-terminal" evidence="1">
    <location>
        <begin position="5"/>
        <end position="70"/>
    </location>
</feature>
<gene>
    <name evidence="2" type="ORF">HH1059_15140</name>
</gene>
<dbReference type="InterPro" id="IPR004013">
    <property type="entry name" value="PHP_dom"/>
</dbReference>
<dbReference type="EMBL" id="AP017372">
    <property type="protein sequence ID" value="BAU58221.1"/>
    <property type="molecule type" value="Genomic_DNA"/>
</dbReference>
<protein>
    <recommendedName>
        <fullName evidence="1">Polymerase/histidinol phosphatase N-terminal domain-containing protein</fullName>
    </recommendedName>
</protein>
<organism evidence="2 3">
    <name type="scientific">Halorhodospira halochloris</name>
    <name type="common">Ectothiorhodospira halochloris</name>
    <dbReference type="NCBI Taxonomy" id="1052"/>
    <lineage>
        <taxon>Bacteria</taxon>
        <taxon>Pseudomonadati</taxon>
        <taxon>Pseudomonadota</taxon>
        <taxon>Gammaproteobacteria</taxon>
        <taxon>Chromatiales</taxon>
        <taxon>Ectothiorhodospiraceae</taxon>
        <taxon>Halorhodospira</taxon>
    </lineage>
</organism>
<name>A0A0X8X9Z6_HALHR</name>
<keyword evidence="3" id="KW-1185">Reference proteome</keyword>
<dbReference type="InterPro" id="IPR003141">
    <property type="entry name" value="Pol/His_phosphatase_N"/>
</dbReference>
<evidence type="ECO:0000313" key="3">
    <source>
        <dbReference type="Proteomes" id="UP000218890"/>
    </source>
</evidence>
<dbReference type="Gene3D" id="1.10.150.650">
    <property type="match status" value="1"/>
</dbReference>
<evidence type="ECO:0000313" key="2">
    <source>
        <dbReference type="EMBL" id="BAU58221.1"/>
    </source>
</evidence>
<dbReference type="PANTHER" id="PTHR42924:SF3">
    <property type="entry name" value="POLYMERASE_HISTIDINOL PHOSPHATASE N-TERMINAL DOMAIN-CONTAINING PROTEIN"/>
    <property type="match status" value="1"/>
</dbReference>